<reference evidence="5" key="1">
    <citation type="journal article" date="2019" name="Int. J. Syst. Evol. Microbiol.">
        <title>The Global Catalogue of Microorganisms (GCM) 10K type strain sequencing project: providing services to taxonomists for standard genome sequencing and annotation.</title>
        <authorList>
            <consortium name="The Broad Institute Genomics Platform"/>
            <consortium name="The Broad Institute Genome Sequencing Center for Infectious Disease"/>
            <person name="Wu L."/>
            <person name="Ma J."/>
        </authorList>
    </citation>
    <scope>NUCLEOTIDE SEQUENCE [LARGE SCALE GENOMIC DNA]</scope>
    <source>
        <strain evidence="5">JCM 17111</strain>
    </source>
</reference>
<evidence type="ECO:0000313" key="4">
    <source>
        <dbReference type="EMBL" id="GAA3553212.1"/>
    </source>
</evidence>
<protein>
    <submittedName>
        <fullName evidence="4">FecR family protein</fullName>
    </submittedName>
</protein>
<evidence type="ECO:0000313" key="5">
    <source>
        <dbReference type="Proteomes" id="UP001500954"/>
    </source>
</evidence>
<gene>
    <name evidence="4" type="ORF">GCM10022395_00930</name>
</gene>
<keyword evidence="5" id="KW-1185">Reference proteome</keyword>
<dbReference type="PANTHER" id="PTHR30273:SF2">
    <property type="entry name" value="PROTEIN FECR"/>
    <property type="match status" value="1"/>
</dbReference>
<evidence type="ECO:0000259" key="3">
    <source>
        <dbReference type="Pfam" id="PF16344"/>
    </source>
</evidence>
<comment type="caution">
    <text evidence="4">The sequence shown here is derived from an EMBL/GenBank/DDBJ whole genome shotgun (WGS) entry which is preliminary data.</text>
</comment>
<name>A0ABP6WMC5_9FLAO</name>
<sequence>MKPTDNIEHISLTDQEKEQLKHRIKKSILHFNSRKKQWRYAYAMAASIVLFLFVRVYLNQDAGDNLLKFVESSESVDVNGSNEVVLILNDNESVSLDGDNSEVAYSNTGEKVSLGQSKTLSQSIDDEKLNYNTLLVPYGKRTQLKLSDGSLVWLNSGSKLIYPAKFTGNSREIYLEGEAIFEVAHDAEHPFIVQLSKDNAVEVLGTVFNVSSYPEDQVVQTTLKSGSVKIRYSDNSEKNKSKYLKITPGTMAEFNKEQAAITSKAVDVTPYFSWREGVFIFKKDYLTTIFKKLSRYYNVKIEPGDNGFKLNTNNDTFTGHLELKDDISEVLNIIKETTNFNYTIEGNKININ</sequence>
<feature type="domain" description="FecR protein" evidence="2">
    <location>
        <begin position="138"/>
        <end position="229"/>
    </location>
</feature>
<dbReference type="RefSeq" id="WP_345003728.1">
    <property type="nucleotide sequence ID" value="NZ_BAABCY010000006.1"/>
</dbReference>
<accession>A0ABP6WMC5</accession>
<dbReference type="Proteomes" id="UP001500954">
    <property type="component" value="Unassembled WGS sequence"/>
</dbReference>
<organism evidence="4 5">
    <name type="scientific">Snuella lapsa</name>
    <dbReference type="NCBI Taxonomy" id="870481"/>
    <lineage>
        <taxon>Bacteria</taxon>
        <taxon>Pseudomonadati</taxon>
        <taxon>Bacteroidota</taxon>
        <taxon>Flavobacteriia</taxon>
        <taxon>Flavobacteriales</taxon>
        <taxon>Flavobacteriaceae</taxon>
        <taxon>Snuella</taxon>
    </lineage>
</organism>
<evidence type="ECO:0000256" key="1">
    <source>
        <dbReference type="SAM" id="Phobius"/>
    </source>
</evidence>
<feature type="domain" description="Protein FecR C-terminal" evidence="3">
    <location>
        <begin position="279"/>
        <end position="351"/>
    </location>
</feature>
<dbReference type="Pfam" id="PF04773">
    <property type="entry name" value="FecR"/>
    <property type="match status" value="1"/>
</dbReference>
<dbReference type="InterPro" id="IPR012373">
    <property type="entry name" value="Ferrdict_sens_TM"/>
</dbReference>
<dbReference type="InterPro" id="IPR032508">
    <property type="entry name" value="FecR_C"/>
</dbReference>
<dbReference type="EMBL" id="BAABCY010000006">
    <property type="protein sequence ID" value="GAA3553212.1"/>
    <property type="molecule type" value="Genomic_DNA"/>
</dbReference>
<dbReference type="Pfam" id="PF16344">
    <property type="entry name" value="FecR_C"/>
    <property type="match status" value="1"/>
</dbReference>
<evidence type="ECO:0000259" key="2">
    <source>
        <dbReference type="Pfam" id="PF04773"/>
    </source>
</evidence>
<keyword evidence="1" id="KW-0812">Transmembrane</keyword>
<dbReference type="PANTHER" id="PTHR30273">
    <property type="entry name" value="PERIPLASMIC SIGNAL SENSOR AND SIGMA FACTOR ACTIVATOR FECR-RELATED"/>
    <property type="match status" value="1"/>
</dbReference>
<keyword evidence="1" id="KW-0472">Membrane</keyword>
<keyword evidence="1" id="KW-1133">Transmembrane helix</keyword>
<dbReference type="Gene3D" id="2.60.120.1440">
    <property type="match status" value="1"/>
</dbReference>
<feature type="transmembrane region" description="Helical" evidence="1">
    <location>
        <begin position="40"/>
        <end position="58"/>
    </location>
</feature>
<dbReference type="InterPro" id="IPR006860">
    <property type="entry name" value="FecR"/>
</dbReference>
<dbReference type="Gene3D" id="3.55.50.30">
    <property type="match status" value="1"/>
</dbReference>
<proteinExistence type="predicted"/>